<dbReference type="InterPro" id="IPR007865">
    <property type="entry name" value="Aminopep_P_N"/>
</dbReference>
<dbReference type="GO" id="GO:0005829">
    <property type="term" value="C:cytosol"/>
    <property type="evidence" value="ECO:0007669"/>
    <property type="project" value="TreeGrafter"/>
</dbReference>
<dbReference type="EMBL" id="CAEZTV010000003">
    <property type="protein sequence ID" value="CAB4572811.1"/>
    <property type="molecule type" value="Genomic_DNA"/>
</dbReference>
<feature type="domain" description="Aminopeptidase P N-terminal" evidence="7">
    <location>
        <begin position="49"/>
        <end position="192"/>
    </location>
</feature>
<evidence type="ECO:0000259" key="7">
    <source>
        <dbReference type="SMART" id="SM01011"/>
    </source>
</evidence>
<dbReference type="Gene3D" id="3.40.350.10">
    <property type="entry name" value="Creatinase/prolidase N-terminal domain"/>
    <property type="match status" value="1"/>
</dbReference>
<evidence type="ECO:0000313" key="8">
    <source>
        <dbReference type="EMBL" id="CAB4572811.1"/>
    </source>
</evidence>
<comment type="cofactor">
    <cofactor evidence="1">
        <name>Mn(2+)</name>
        <dbReference type="ChEBI" id="CHEBI:29035"/>
    </cofactor>
</comment>
<evidence type="ECO:0000256" key="3">
    <source>
        <dbReference type="ARBA" id="ARBA00022723"/>
    </source>
</evidence>
<organism evidence="8">
    <name type="scientific">freshwater metagenome</name>
    <dbReference type="NCBI Taxonomy" id="449393"/>
    <lineage>
        <taxon>unclassified sequences</taxon>
        <taxon>metagenomes</taxon>
        <taxon>ecological metagenomes</taxon>
    </lineage>
</organism>
<dbReference type="SUPFAM" id="SSF55920">
    <property type="entry name" value="Creatinase/aminopeptidase"/>
    <property type="match status" value="1"/>
</dbReference>
<proteinExistence type="inferred from homology"/>
<dbReference type="InterPro" id="IPR052433">
    <property type="entry name" value="X-Pro_dipept-like"/>
</dbReference>
<dbReference type="SMART" id="SM01011">
    <property type="entry name" value="AMP_N"/>
    <property type="match status" value="1"/>
</dbReference>
<dbReference type="PANTHER" id="PTHR43226">
    <property type="entry name" value="XAA-PRO AMINOPEPTIDASE 3"/>
    <property type="match status" value="1"/>
</dbReference>
<reference evidence="8" key="1">
    <citation type="submission" date="2020-05" db="EMBL/GenBank/DDBJ databases">
        <authorList>
            <person name="Chiriac C."/>
            <person name="Salcher M."/>
            <person name="Ghai R."/>
            <person name="Kavagutti S V."/>
        </authorList>
    </citation>
    <scope>NUCLEOTIDE SEQUENCE</scope>
</reference>
<evidence type="ECO:0000256" key="5">
    <source>
        <dbReference type="ARBA" id="ARBA00023211"/>
    </source>
</evidence>
<dbReference type="Pfam" id="PF05195">
    <property type="entry name" value="AMP_N"/>
    <property type="match status" value="1"/>
</dbReference>
<dbReference type="InterPro" id="IPR000994">
    <property type="entry name" value="Pept_M24"/>
</dbReference>
<dbReference type="GO" id="GO:0030145">
    <property type="term" value="F:manganese ion binding"/>
    <property type="evidence" value="ECO:0007669"/>
    <property type="project" value="InterPro"/>
</dbReference>
<dbReference type="CDD" id="cd01087">
    <property type="entry name" value="Prolidase"/>
    <property type="match status" value="1"/>
</dbReference>
<feature type="region of interest" description="Disordered" evidence="6">
    <location>
        <begin position="1"/>
        <end position="20"/>
    </location>
</feature>
<sequence>MSTSATNPANNNEKVAESRTHEIPIADAMSEFMKTGWADSPLESVTPHKSIAFTKIRRDSLSKKYPGMRLIFPAGSLKVRSNDSDYQFRAHSAFSWYTGIVASDCVPDSVFVMEPTSSGHEALLFIHPRSPRNSDEFYRNTRYGEFWIGRRMTLQESENKYGIRVKQIEDIAEFLSDKKDSLIIRNQDAEIDKLVTERTEEEKEFLNFTSVERMVKDQYEIDEMQKAIDATVRGFADMVRVFPAATSVARGERVIEGAFYGRARLEGNDNGYPSIVASGAHACVLHWIKNDGDVLPGDLILIDAGVEVESHYTADITRTFPVNGKFTEAQRQIYMIVYKAQQAGIAAVKPGAKFKDFHNACMVEIAKGAESLGVLPITAEESLQSDKGLHRRWQFHGSGHHLGIDVHDCAHARKEQYADAVLEPGMILTVEPGFYIQPDDTLFPPEYRGIGVRIEDDILVTQSGAKILSNALPRHPDEVEAYMARLLK</sequence>
<gene>
    <name evidence="8" type="ORF">UFOPK1747_00073</name>
</gene>
<dbReference type="GO" id="GO:0070006">
    <property type="term" value="F:metalloaminopeptidase activity"/>
    <property type="evidence" value="ECO:0007669"/>
    <property type="project" value="InterPro"/>
</dbReference>
<feature type="compositionally biased region" description="Polar residues" evidence="6">
    <location>
        <begin position="1"/>
        <end position="13"/>
    </location>
</feature>
<name>A0A6J6E956_9ZZZZ</name>
<evidence type="ECO:0000256" key="4">
    <source>
        <dbReference type="ARBA" id="ARBA00022801"/>
    </source>
</evidence>
<evidence type="ECO:0000256" key="6">
    <source>
        <dbReference type="SAM" id="MobiDB-lite"/>
    </source>
</evidence>
<keyword evidence="3" id="KW-0479">Metal-binding</keyword>
<keyword evidence="4" id="KW-0378">Hydrolase</keyword>
<dbReference type="Pfam" id="PF00557">
    <property type="entry name" value="Peptidase_M24"/>
    <property type="match status" value="1"/>
</dbReference>
<protein>
    <submittedName>
        <fullName evidence="8">Unannotated protein</fullName>
    </submittedName>
</protein>
<dbReference type="InterPro" id="IPR029149">
    <property type="entry name" value="Creatin/AminoP/Spt16_N"/>
</dbReference>
<accession>A0A6J6E956</accession>
<dbReference type="SUPFAM" id="SSF53092">
    <property type="entry name" value="Creatinase/prolidase N-terminal domain"/>
    <property type="match status" value="1"/>
</dbReference>
<dbReference type="AlphaFoldDB" id="A0A6J6E956"/>
<dbReference type="PANTHER" id="PTHR43226:SF4">
    <property type="entry name" value="XAA-PRO AMINOPEPTIDASE 3"/>
    <property type="match status" value="1"/>
</dbReference>
<dbReference type="InterPro" id="IPR036005">
    <property type="entry name" value="Creatinase/aminopeptidase-like"/>
</dbReference>
<dbReference type="GO" id="GO:0006508">
    <property type="term" value="P:proteolysis"/>
    <property type="evidence" value="ECO:0007669"/>
    <property type="project" value="TreeGrafter"/>
</dbReference>
<dbReference type="Gene3D" id="3.90.230.10">
    <property type="entry name" value="Creatinase/methionine aminopeptidase superfamily"/>
    <property type="match status" value="1"/>
</dbReference>
<keyword evidence="5" id="KW-0464">Manganese</keyword>
<comment type="similarity">
    <text evidence="2">Belongs to the peptidase M24B family.</text>
</comment>
<evidence type="ECO:0000256" key="1">
    <source>
        <dbReference type="ARBA" id="ARBA00001936"/>
    </source>
</evidence>
<evidence type="ECO:0000256" key="2">
    <source>
        <dbReference type="ARBA" id="ARBA00008766"/>
    </source>
</evidence>